<evidence type="ECO:0000256" key="1">
    <source>
        <dbReference type="SAM" id="SignalP"/>
    </source>
</evidence>
<name>A0A931BD78_9BACT</name>
<proteinExistence type="predicted"/>
<keyword evidence="3" id="KW-1185">Reference proteome</keyword>
<gene>
    <name evidence="2" type="ORF">I2I01_06040</name>
</gene>
<accession>A0A931BD78</accession>
<keyword evidence="1" id="KW-0732">Signal</keyword>
<protein>
    <submittedName>
        <fullName evidence="2">Uncharacterized protein</fullName>
    </submittedName>
</protein>
<comment type="caution">
    <text evidence="2">The sequence shown here is derived from an EMBL/GenBank/DDBJ whole genome shotgun (WGS) entry which is preliminary data.</text>
</comment>
<dbReference type="Proteomes" id="UP000645610">
    <property type="component" value="Unassembled WGS sequence"/>
</dbReference>
<feature type="signal peptide" evidence="1">
    <location>
        <begin position="1"/>
        <end position="24"/>
    </location>
</feature>
<evidence type="ECO:0000313" key="2">
    <source>
        <dbReference type="EMBL" id="MBF9141184.1"/>
    </source>
</evidence>
<evidence type="ECO:0000313" key="3">
    <source>
        <dbReference type="Proteomes" id="UP000645610"/>
    </source>
</evidence>
<feature type="chain" id="PRO_5037089123" evidence="1">
    <location>
        <begin position="25"/>
        <end position="126"/>
    </location>
</feature>
<dbReference type="RefSeq" id="WP_196285499.1">
    <property type="nucleotide sequence ID" value="NZ_JADQDP010000001.1"/>
</dbReference>
<dbReference type="EMBL" id="JADQDP010000001">
    <property type="protein sequence ID" value="MBF9141184.1"/>
    <property type="molecule type" value="Genomic_DNA"/>
</dbReference>
<organism evidence="2 3">
    <name type="scientific">Hymenobacter properus</name>
    <dbReference type="NCBI Taxonomy" id="2791026"/>
    <lineage>
        <taxon>Bacteria</taxon>
        <taxon>Pseudomonadati</taxon>
        <taxon>Bacteroidota</taxon>
        <taxon>Cytophagia</taxon>
        <taxon>Cytophagales</taxon>
        <taxon>Hymenobacteraceae</taxon>
        <taxon>Hymenobacter</taxon>
    </lineage>
</organism>
<reference evidence="2 3" key="1">
    <citation type="submission" date="2020-11" db="EMBL/GenBank/DDBJ databases">
        <authorList>
            <person name="Kim M.K."/>
        </authorList>
    </citation>
    <scope>NUCLEOTIDE SEQUENCE [LARGE SCALE GENOMIC DNA]</scope>
    <source>
        <strain evidence="2 3">BT439</strain>
    </source>
</reference>
<sequence>MKKQLLITGISCALLSVISARLTAQTPQALMPKMGKYGCTASKYRGGSYEYIPHGSFTLNADGTYFYSGFEKPSKGKYTVDQSGNLLFTGGYLDHGKAEKIDRPDKFFLVFPTIPDNRWTCSYVGK</sequence>
<dbReference type="AlphaFoldDB" id="A0A931BD78"/>